<feature type="region of interest" description="Disordered" evidence="1">
    <location>
        <begin position="77"/>
        <end position="105"/>
    </location>
</feature>
<proteinExistence type="predicted"/>
<dbReference type="InParanoid" id="A0A158P028"/>
<dbReference type="KEGG" id="acep:105626446"/>
<name>A0A158P028_ATTCE</name>
<dbReference type="AlphaFoldDB" id="A0A158P028"/>
<keyword evidence="3" id="KW-1185">Reference proteome</keyword>
<reference evidence="3" key="1">
    <citation type="journal article" date="2011" name="PLoS Genet.">
        <title>The genome sequence of the leaf-cutter ant Atta cephalotes reveals insights into its obligate symbiotic lifestyle.</title>
        <authorList>
            <person name="Suen G."/>
            <person name="Teiling C."/>
            <person name="Li L."/>
            <person name="Holt C."/>
            <person name="Abouheif E."/>
            <person name="Bornberg-Bauer E."/>
            <person name="Bouffard P."/>
            <person name="Caldera E.J."/>
            <person name="Cash E."/>
            <person name="Cavanaugh A."/>
            <person name="Denas O."/>
            <person name="Elhaik E."/>
            <person name="Fave M.J."/>
            <person name="Gadau J."/>
            <person name="Gibson J.D."/>
            <person name="Graur D."/>
            <person name="Grubbs K.J."/>
            <person name="Hagen D.E."/>
            <person name="Harkins T.T."/>
            <person name="Helmkampf M."/>
            <person name="Hu H."/>
            <person name="Johnson B.R."/>
            <person name="Kim J."/>
            <person name="Marsh S.E."/>
            <person name="Moeller J.A."/>
            <person name="Munoz-Torres M.C."/>
            <person name="Murphy M.C."/>
            <person name="Naughton M.C."/>
            <person name="Nigam S."/>
            <person name="Overson R."/>
            <person name="Rajakumar R."/>
            <person name="Reese J.T."/>
            <person name="Scott J.J."/>
            <person name="Smith C.R."/>
            <person name="Tao S."/>
            <person name="Tsutsui N.D."/>
            <person name="Viljakainen L."/>
            <person name="Wissler L."/>
            <person name="Yandell M.D."/>
            <person name="Zimmer F."/>
            <person name="Taylor J."/>
            <person name="Slater S.C."/>
            <person name="Clifton S.W."/>
            <person name="Warren W.C."/>
            <person name="Elsik C.G."/>
            <person name="Smith C.D."/>
            <person name="Weinstock G.M."/>
            <person name="Gerardo N.M."/>
            <person name="Currie C.R."/>
        </authorList>
    </citation>
    <scope>NUCLEOTIDE SEQUENCE [LARGE SCALE GENOMIC DNA]</scope>
</reference>
<organism evidence="2 3">
    <name type="scientific">Atta cephalotes</name>
    <name type="common">Leafcutter ant</name>
    <dbReference type="NCBI Taxonomy" id="12957"/>
    <lineage>
        <taxon>Eukaryota</taxon>
        <taxon>Metazoa</taxon>
        <taxon>Ecdysozoa</taxon>
        <taxon>Arthropoda</taxon>
        <taxon>Hexapoda</taxon>
        <taxon>Insecta</taxon>
        <taxon>Pterygota</taxon>
        <taxon>Neoptera</taxon>
        <taxon>Endopterygota</taxon>
        <taxon>Hymenoptera</taxon>
        <taxon>Apocrita</taxon>
        <taxon>Aculeata</taxon>
        <taxon>Formicoidea</taxon>
        <taxon>Formicidae</taxon>
        <taxon>Myrmicinae</taxon>
        <taxon>Atta</taxon>
    </lineage>
</organism>
<feature type="compositionally biased region" description="Basic and acidic residues" evidence="1">
    <location>
        <begin position="95"/>
        <end position="105"/>
    </location>
</feature>
<protein>
    <submittedName>
        <fullName evidence="2">Uncharacterized protein</fullName>
    </submittedName>
</protein>
<gene>
    <name evidence="2" type="primary">105626446</name>
</gene>
<dbReference type="STRING" id="12957.A0A158P028"/>
<evidence type="ECO:0000313" key="2">
    <source>
        <dbReference type="EnsemblMetazoa" id="XP_012063136.1"/>
    </source>
</evidence>
<dbReference type="Proteomes" id="UP000005205">
    <property type="component" value="Unassembled WGS sequence"/>
</dbReference>
<reference evidence="2" key="2">
    <citation type="submission" date="2016-04" db="UniProtKB">
        <authorList>
            <consortium name="EnsemblMetazoa"/>
        </authorList>
    </citation>
    <scope>IDENTIFICATION</scope>
</reference>
<dbReference type="EMBL" id="ADTU01005274">
    <property type="status" value="NOT_ANNOTATED_CDS"/>
    <property type="molecule type" value="Genomic_DNA"/>
</dbReference>
<evidence type="ECO:0000256" key="1">
    <source>
        <dbReference type="SAM" id="MobiDB-lite"/>
    </source>
</evidence>
<dbReference type="EnsemblMetazoa" id="XM_012207746.1">
    <property type="protein sequence ID" value="XP_012063136.1"/>
    <property type="gene ID" value="LOC105626446"/>
</dbReference>
<evidence type="ECO:0000313" key="3">
    <source>
        <dbReference type="Proteomes" id="UP000005205"/>
    </source>
</evidence>
<sequence>MPRKFSLQTILRRRPTHISIGSHPYRCVAPSIVRKKGESTNRVDYSQPISALGEGHSFFAGRDLPAQLVGREAKKEKSSCERLLSSPDIRRTKHPSPETIRDKSFQDVRIQHEEFKEPILSSSDLIVH</sequence>
<accession>A0A158P028</accession>